<feature type="domain" description="PAS" evidence="16">
    <location>
        <begin position="173"/>
        <end position="243"/>
    </location>
</feature>
<dbReference type="FunFam" id="3.30.450.20:FF:000060">
    <property type="entry name" value="Sensor protein FixL"/>
    <property type="match status" value="1"/>
</dbReference>
<dbReference type="InterPro" id="IPR036890">
    <property type="entry name" value="HATPase_C_sf"/>
</dbReference>
<dbReference type="InterPro" id="IPR013767">
    <property type="entry name" value="PAS_fold"/>
</dbReference>
<dbReference type="InterPro" id="IPR001789">
    <property type="entry name" value="Sig_transdc_resp-reg_receiver"/>
</dbReference>
<organism evidence="18 19">
    <name type="scientific">Varunaivibrio sulfuroxidans</name>
    <dbReference type="NCBI Taxonomy" id="1773489"/>
    <lineage>
        <taxon>Bacteria</taxon>
        <taxon>Pseudomonadati</taxon>
        <taxon>Pseudomonadota</taxon>
        <taxon>Alphaproteobacteria</taxon>
        <taxon>Rhodospirillales</taxon>
        <taxon>Magnetovibrionaceae</taxon>
        <taxon>Varunaivibrio</taxon>
    </lineage>
</organism>
<dbReference type="InterPro" id="IPR003594">
    <property type="entry name" value="HATPase_dom"/>
</dbReference>
<dbReference type="PROSITE" id="PS50112">
    <property type="entry name" value="PAS"/>
    <property type="match status" value="1"/>
</dbReference>
<evidence type="ECO:0000256" key="10">
    <source>
        <dbReference type="ARBA" id="ARBA00059827"/>
    </source>
</evidence>
<reference evidence="18 19" key="1">
    <citation type="submission" date="2019-03" db="EMBL/GenBank/DDBJ databases">
        <title>Genomic Encyclopedia of Type Strains, Phase IV (KMG-IV): sequencing the most valuable type-strain genomes for metagenomic binning, comparative biology and taxonomic classification.</title>
        <authorList>
            <person name="Goeker M."/>
        </authorList>
    </citation>
    <scope>NUCLEOTIDE SEQUENCE [LARGE SCALE GENOMIC DNA]</scope>
    <source>
        <strain evidence="18 19">DSM 101688</strain>
    </source>
</reference>
<dbReference type="SUPFAM" id="SSF47384">
    <property type="entry name" value="Homodimeric domain of signal transducing histidine kinase"/>
    <property type="match status" value="1"/>
</dbReference>
<dbReference type="SUPFAM" id="SSF55874">
    <property type="entry name" value="ATPase domain of HSP90 chaperone/DNA topoisomerase II/histidine kinase"/>
    <property type="match status" value="1"/>
</dbReference>
<dbReference type="SMART" id="SM00387">
    <property type="entry name" value="HATPase_c"/>
    <property type="match status" value="1"/>
</dbReference>
<evidence type="ECO:0000256" key="6">
    <source>
        <dbReference type="ARBA" id="ARBA00022777"/>
    </source>
</evidence>
<dbReference type="InterPro" id="IPR000014">
    <property type="entry name" value="PAS"/>
</dbReference>
<name>A0A4R3JFM4_9PROT</name>
<accession>A0A4R3JFM4</accession>
<keyword evidence="6" id="KW-0418">Kinase</keyword>
<gene>
    <name evidence="18" type="ORF">EDD55_10223</name>
</gene>
<dbReference type="Pfam" id="PF00989">
    <property type="entry name" value="PAS"/>
    <property type="match status" value="1"/>
</dbReference>
<evidence type="ECO:0000256" key="13">
    <source>
        <dbReference type="SAM" id="MobiDB-lite"/>
    </source>
</evidence>
<dbReference type="SMART" id="SM00065">
    <property type="entry name" value="GAF"/>
    <property type="match status" value="1"/>
</dbReference>
<dbReference type="InterPro" id="IPR003661">
    <property type="entry name" value="HisK_dim/P_dom"/>
</dbReference>
<feature type="domain" description="Response regulatory" evidence="15">
    <location>
        <begin position="540"/>
        <end position="657"/>
    </location>
</feature>
<dbReference type="EMBL" id="SLZW01000002">
    <property type="protein sequence ID" value="TCS63986.1"/>
    <property type="molecule type" value="Genomic_DNA"/>
</dbReference>
<comment type="caution">
    <text evidence="18">The sequence shown here is derived from an EMBL/GenBank/DDBJ whole genome shotgun (WGS) entry which is preliminary data.</text>
</comment>
<dbReference type="CDD" id="cd00130">
    <property type="entry name" value="PAS"/>
    <property type="match status" value="1"/>
</dbReference>
<dbReference type="PROSITE" id="PS50109">
    <property type="entry name" value="HIS_KIN"/>
    <property type="match status" value="1"/>
</dbReference>
<evidence type="ECO:0000256" key="8">
    <source>
        <dbReference type="ARBA" id="ARBA00023012"/>
    </source>
</evidence>
<dbReference type="PANTHER" id="PTHR43047:SF72">
    <property type="entry name" value="OSMOSENSING HISTIDINE PROTEIN KINASE SLN1"/>
    <property type="match status" value="1"/>
</dbReference>
<dbReference type="InterPro" id="IPR004358">
    <property type="entry name" value="Sig_transdc_His_kin-like_C"/>
</dbReference>
<dbReference type="CDD" id="cd00156">
    <property type="entry name" value="REC"/>
    <property type="match status" value="1"/>
</dbReference>
<dbReference type="PRINTS" id="PR00344">
    <property type="entry name" value="BCTRLSENSOR"/>
</dbReference>
<evidence type="ECO:0000256" key="4">
    <source>
        <dbReference type="ARBA" id="ARBA00022679"/>
    </source>
</evidence>
<keyword evidence="7" id="KW-0067">ATP-binding</keyword>
<proteinExistence type="predicted"/>
<evidence type="ECO:0000256" key="3">
    <source>
        <dbReference type="ARBA" id="ARBA00022553"/>
    </source>
</evidence>
<dbReference type="InterPro" id="IPR036097">
    <property type="entry name" value="HisK_dim/P_sf"/>
</dbReference>
<dbReference type="GO" id="GO:0000155">
    <property type="term" value="F:phosphorelay sensor kinase activity"/>
    <property type="evidence" value="ECO:0007669"/>
    <property type="project" value="InterPro"/>
</dbReference>
<keyword evidence="5" id="KW-0547">Nucleotide-binding</keyword>
<sequence length="794" mass="87874">MKAPEFPATEHERQRSLDKLNITDTPPEERFDRLTRIAKNLFEVPISLVSIVDKDRQWFKSRQGLDACETPRDVSFCGHAILGEDVFCVPDALEDPRFYDNPLVTDAPHIRFYAGAPLSVANGQKVGTLCIIDTVPRTLSPKEFQALRDLADCVQQELTQALLIETTAELTARESHLRAVLDTVIDGIFSIDEKGVIKTVNPSTVKLFGYEEDEMVGHNVNMLMPEPYRSKHDAYIHEYLKTGRAKIIGNSRELVGQRKNGSTFPLELSIAEMEQSGQRTFVGVTRDISERKAAERLKVEFVSTVSHELRTPLTSIKGALGLIRSGVIGTLPDKLGAMLDIAYSNSDRLTRLINDILDIEKIAAGRMPFNNTAMRLPPFIHQAIAVNQDYAATLDVQFTFTDELPDISVHADPDRLMQVMSNLMSNAAKFSPKGAAVNIALRMVEGRIRVSVSDQGPGIDKKFQHKIFEKFTQADSSDKRQKGGTGLGLSIAKAIIEQLGGEIGYETEKGVGTTFYFDLPLAPNNISNNRSTALKNNTRHILICEDDPDIAALIQLMLHNDGFVADIARDAKQAKHLLSQTRYSAMTLDLDLPDQNGVSLIRELRDNEKTRELPIIVISATANEGKLELNGDTVGIIDWMQKPIDQTRFFQGLKRAMRDTANHVPQILHIEDDPDVAQVVAALVDDMAEITSVGNLSEARTLLGDKIFDLIILDLMLPDGDGQQLLPFLKKTRNSATPTIIFSVQDTTKETIDAIYASLVKSRTSNETLRAVIRTAIDANARTKANGEGMPNPG</sequence>
<feature type="compositionally biased region" description="Basic and acidic residues" evidence="13">
    <location>
        <begin position="8"/>
        <end position="18"/>
    </location>
</feature>
<evidence type="ECO:0000259" key="16">
    <source>
        <dbReference type="PROSITE" id="PS50112"/>
    </source>
</evidence>
<evidence type="ECO:0000259" key="17">
    <source>
        <dbReference type="PROSITE" id="PS50113"/>
    </source>
</evidence>
<feature type="domain" description="PAC" evidence="17">
    <location>
        <begin position="250"/>
        <end position="300"/>
    </location>
</feature>
<feature type="modified residue" description="4-aspartylphosphate" evidence="12">
    <location>
        <position position="589"/>
    </location>
</feature>
<keyword evidence="9" id="KW-0472">Membrane</keyword>
<feature type="domain" description="Response regulatory" evidence="15">
    <location>
        <begin position="666"/>
        <end position="776"/>
    </location>
</feature>
<dbReference type="Pfam" id="PF00072">
    <property type="entry name" value="Response_reg"/>
    <property type="match status" value="2"/>
</dbReference>
<dbReference type="AlphaFoldDB" id="A0A4R3JFM4"/>
<dbReference type="GO" id="GO:0006355">
    <property type="term" value="P:regulation of DNA-templated transcription"/>
    <property type="evidence" value="ECO:0007669"/>
    <property type="project" value="InterPro"/>
</dbReference>
<dbReference type="InterPro" id="IPR003018">
    <property type="entry name" value="GAF"/>
</dbReference>
<dbReference type="Pfam" id="PF00512">
    <property type="entry name" value="HisKA"/>
    <property type="match status" value="1"/>
</dbReference>
<dbReference type="GO" id="GO:0005886">
    <property type="term" value="C:plasma membrane"/>
    <property type="evidence" value="ECO:0007669"/>
    <property type="project" value="TreeGrafter"/>
</dbReference>
<feature type="region of interest" description="Disordered" evidence="13">
    <location>
        <begin position="1"/>
        <end position="24"/>
    </location>
</feature>
<evidence type="ECO:0000256" key="1">
    <source>
        <dbReference type="ARBA" id="ARBA00000085"/>
    </source>
</evidence>
<dbReference type="Pfam" id="PF01590">
    <property type="entry name" value="GAF"/>
    <property type="match status" value="1"/>
</dbReference>
<dbReference type="InterPro" id="IPR011006">
    <property type="entry name" value="CheY-like_superfamily"/>
</dbReference>
<evidence type="ECO:0000256" key="7">
    <source>
        <dbReference type="ARBA" id="ARBA00022840"/>
    </source>
</evidence>
<dbReference type="PROSITE" id="PS50110">
    <property type="entry name" value="RESPONSE_REGULATORY"/>
    <property type="match status" value="2"/>
</dbReference>
<dbReference type="SMART" id="SM00448">
    <property type="entry name" value="REC"/>
    <property type="match status" value="2"/>
</dbReference>
<dbReference type="SMART" id="SM00091">
    <property type="entry name" value="PAS"/>
    <property type="match status" value="1"/>
</dbReference>
<feature type="modified residue" description="4-aspartylphosphate" evidence="12">
    <location>
        <position position="714"/>
    </location>
</feature>
<dbReference type="Gene3D" id="1.10.287.130">
    <property type="match status" value="1"/>
</dbReference>
<keyword evidence="19" id="KW-1185">Reference proteome</keyword>
<dbReference type="PANTHER" id="PTHR43047">
    <property type="entry name" value="TWO-COMPONENT HISTIDINE PROTEIN KINASE"/>
    <property type="match status" value="1"/>
</dbReference>
<dbReference type="Gene3D" id="3.30.450.40">
    <property type="match status" value="1"/>
</dbReference>
<dbReference type="CDD" id="cd16922">
    <property type="entry name" value="HATPase_EvgS-ArcB-TorS-like"/>
    <property type="match status" value="1"/>
</dbReference>
<dbReference type="CDD" id="cd17546">
    <property type="entry name" value="REC_hyHK_CKI1_RcsC-like"/>
    <property type="match status" value="1"/>
</dbReference>
<feature type="domain" description="Histidine kinase" evidence="14">
    <location>
        <begin position="304"/>
        <end position="523"/>
    </location>
</feature>
<dbReference type="Proteomes" id="UP000295304">
    <property type="component" value="Unassembled WGS sequence"/>
</dbReference>
<evidence type="ECO:0000259" key="15">
    <source>
        <dbReference type="PROSITE" id="PS50110"/>
    </source>
</evidence>
<dbReference type="GO" id="GO:0005524">
    <property type="term" value="F:ATP binding"/>
    <property type="evidence" value="ECO:0007669"/>
    <property type="project" value="UniProtKB-KW"/>
</dbReference>
<dbReference type="SUPFAM" id="SSF55781">
    <property type="entry name" value="GAF domain-like"/>
    <property type="match status" value="1"/>
</dbReference>
<evidence type="ECO:0000259" key="14">
    <source>
        <dbReference type="PROSITE" id="PS50109"/>
    </source>
</evidence>
<dbReference type="Gene3D" id="3.40.50.2300">
    <property type="match status" value="2"/>
</dbReference>
<keyword evidence="4" id="KW-0808">Transferase</keyword>
<dbReference type="FunFam" id="3.30.565.10:FF:000006">
    <property type="entry name" value="Sensor histidine kinase WalK"/>
    <property type="match status" value="1"/>
</dbReference>
<dbReference type="InterPro" id="IPR000700">
    <property type="entry name" value="PAS-assoc_C"/>
</dbReference>
<evidence type="ECO:0000313" key="18">
    <source>
        <dbReference type="EMBL" id="TCS63986.1"/>
    </source>
</evidence>
<dbReference type="Pfam" id="PF02518">
    <property type="entry name" value="HATPase_c"/>
    <property type="match status" value="1"/>
</dbReference>
<evidence type="ECO:0000256" key="11">
    <source>
        <dbReference type="ARBA" id="ARBA00070616"/>
    </source>
</evidence>
<dbReference type="CDD" id="cd00082">
    <property type="entry name" value="HisKA"/>
    <property type="match status" value="1"/>
</dbReference>
<protein>
    <recommendedName>
        <fullName evidence="11">Sensor protein FixL</fullName>
        <ecNumber evidence="2">2.7.13.3</ecNumber>
    </recommendedName>
</protein>
<dbReference type="Gene3D" id="3.30.450.20">
    <property type="entry name" value="PAS domain"/>
    <property type="match status" value="1"/>
</dbReference>
<evidence type="ECO:0000256" key="9">
    <source>
        <dbReference type="ARBA" id="ARBA00023136"/>
    </source>
</evidence>
<dbReference type="GO" id="GO:0009927">
    <property type="term" value="F:histidine phosphotransfer kinase activity"/>
    <property type="evidence" value="ECO:0007669"/>
    <property type="project" value="TreeGrafter"/>
</dbReference>
<dbReference type="SUPFAM" id="SSF52172">
    <property type="entry name" value="CheY-like"/>
    <property type="match status" value="2"/>
</dbReference>
<dbReference type="SUPFAM" id="SSF55785">
    <property type="entry name" value="PYP-like sensor domain (PAS domain)"/>
    <property type="match status" value="1"/>
</dbReference>
<dbReference type="EC" id="2.7.13.3" evidence="2"/>
<evidence type="ECO:0000256" key="12">
    <source>
        <dbReference type="PROSITE-ProRule" id="PRU00169"/>
    </source>
</evidence>
<dbReference type="InterPro" id="IPR029016">
    <property type="entry name" value="GAF-like_dom_sf"/>
</dbReference>
<dbReference type="Gene3D" id="3.30.565.10">
    <property type="entry name" value="Histidine kinase-like ATPase, C-terminal domain"/>
    <property type="match status" value="1"/>
</dbReference>
<keyword evidence="8" id="KW-0902">Two-component regulatory system</keyword>
<comment type="function">
    <text evidence="10">Putative oxygen sensor; modulates the activity of FixJ, a transcriptional activator of nitrogen fixation fixK gene. FixL probably acts as a kinase that phosphorylates FixJ.</text>
</comment>
<dbReference type="FunFam" id="1.10.287.130:FF:000001">
    <property type="entry name" value="Two-component sensor histidine kinase"/>
    <property type="match status" value="1"/>
</dbReference>
<dbReference type="InterPro" id="IPR035965">
    <property type="entry name" value="PAS-like_dom_sf"/>
</dbReference>
<keyword evidence="3 12" id="KW-0597">Phosphoprotein</keyword>
<evidence type="ECO:0000256" key="2">
    <source>
        <dbReference type="ARBA" id="ARBA00012438"/>
    </source>
</evidence>
<evidence type="ECO:0000256" key="5">
    <source>
        <dbReference type="ARBA" id="ARBA00022741"/>
    </source>
</evidence>
<dbReference type="NCBIfam" id="TIGR00229">
    <property type="entry name" value="sensory_box"/>
    <property type="match status" value="1"/>
</dbReference>
<dbReference type="SMART" id="SM00388">
    <property type="entry name" value="HisKA"/>
    <property type="match status" value="1"/>
</dbReference>
<dbReference type="PROSITE" id="PS50113">
    <property type="entry name" value="PAC"/>
    <property type="match status" value="1"/>
</dbReference>
<evidence type="ECO:0000313" key="19">
    <source>
        <dbReference type="Proteomes" id="UP000295304"/>
    </source>
</evidence>
<comment type="catalytic activity">
    <reaction evidence="1">
        <text>ATP + protein L-histidine = ADP + protein N-phospho-L-histidine.</text>
        <dbReference type="EC" id="2.7.13.3"/>
    </reaction>
</comment>
<dbReference type="InterPro" id="IPR005467">
    <property type="entry name" value="His_kinase_dom"/>
</dbReference>